<gene>
    <name evidence="1" type="ordered locus">Rcas_3017</name>
</gene>
<dbReference type="InterPro" id="IPR011051">
    <property type="entry name" value="RmlC_Cupin_sf"/>
</dbReference>
<dbReference type="Gene3D" id="2.60.120.10">
    <property type="entry name" value="Jelly Rolls"/>
    <property type="match status" value="1"/>
</dbReference>
<evidence type="ECO:0000313" key="1">
    <source>
        <dbReference type="EMBL" id="ABU59072.1"/>
    </source>
</evidence>
<dbReference type="OrthoDB" id="4090458at2"/>
<dbReference type="STRING" id="383372.Rcas_3017"/>
<dbReference type="SUPFAM" id="SSF51182">
    <property type="entry name" value="RmlC-like cupins"/>
    <property type="match status" value="1"/>
</dbReference>
<sequence length="228" mass="25255">MHFARHLERLRTTLPESATLYVFSPDGIVYAVSRDCVRRLDPTRRAEDCADMLRFIDNGQYTRYLIGSAATSDENPANATYKLGFVRPHSAFTPHAHGAEHFVLSMGYASCGLYDHERETVAHVRLIPGSLLHIPALMPHSFNNRADSPLPLVIANTGMGIDHDDYAITAEIAEERARSGDEAAARLVTALRQLEAEMAVDRVHIEVSLRERLALLLRRLAGILEGGA</sequence>
<name>A7NND9_ROSCS</name>
<accession>A7NND9</accession>
<dbReference type="Proteomes" id="UP000000263">
    <property type="component" value="Chromosome"/>
</dbReference>
<dbReference type="KEGG" id="rca:Rcas_3017"/>
<dbReference type="eggNOG" id="ENOG5031BJS">
    <property type="taxonomic scope" value="Bacteria"/>
</dbReference>
<reference evidence="1 2" key="1">
    <citation type="submission" date="2007-08" db="EMBL/GenBank/DDBJ databases">
        <title>Complete sequence of Roseiflexus castenholzii DSM 13941.</title>
        <authorList>
            <consortium name="US DOE Joint Genome Institute"/>
            <person name="Copeland A."/>
            <person name="Lucas S."/>
            <person name="Lapidus A."/>
            <person name="Barry K."/>
            <person name="Glavina del Rio T."/>
            <person name="Dalin E."/>
            <person name="Tice H."/>
            <person name="Pitluck S."/>
            <person name="Thompson L.S."/>
            <person name="Brettin T."/>
            <person name="Bruce D."/>
            <person name="Detter J.C."/>
            <person name="Han C."/>
            <person name="Tapia R."/>
            <person name="Schmutz J."/>
            <person name="Larimer F."/>
            <person name="Land M."/>
            <person name="Hauser L."/>
            <person name="Kyrpides N."/>
            <person name="Mikhailova N."/>
            <person name="Bryant D.A."/>
            <person name="Hanada S."/>
            <person name="Tsukatani Y."/>
            <person name="Richardson P."/>
        </authorList>
    </citation>
    <scope>NUCLEOTIDE SEQUENCE [LARGE SCALE GENOMIC DNA]</scope>
    <source>
        <strain evidence="2">DSM 13941 / HLO8</strain>
    </source>
</reference>
<dbReference type="InterPro" id="IPR014710">
    <property type="entry name" value="RmlC-like_jellyroll"/>
</dbReference>
<protein>
    <submittedName>
        <fullName evidence="1">Uncharacterized protein</fullName>
    </submittedName>
</protein>
<organism evidence="1 2">
    <name type="scientific">Roseiflexus castenholzii (strain DSM 13941 / HLO8)</name>
    <dbReference type="NCBI Taxonomy" id="383372"/>
    <lineage>
        <taxon>Bacteria</taxon>
        <taxon>Bacillati</taxon>
        <taxon>Chloroflexota</taxon>
        <taxon>Chloroflexia</taxon>
        <taxon>Chloroflexales</taxon>
        <taxon>Roseiflexineae</taxon>
        <taxon>Roseiflexaceae</taxon>
        <taxon>Roseiflexus</taxon>
    </lineage>
</organism>
<proteinExistence type="predicted"/>
<keyword evidence="2" id="KW-1185">Reference proteome</keyword>
<dbReference type="HOGENOM" id="CLU_1110925_0_0_0"/>
<dbReference type="EMBL" id="CP000804">
    <property type="protein sequence ID" value="ABU59072.1"/>
    <property type="molecule type" value="Genomic_DNA"/>
</dbReference>
<evidence type="ECO:0000313" key="2">
    <source>
        <dbReference type="Proteomes" id="UP000000263"/>
    </source>
</evidence>
<dbReference type="AlphaFoldDB" id="A7NND9"/>